<organism evidence="1">
    <name type="scientific">marine sediment metagenome</name>
    <dbReference type="NCBI Taxonomy" id="412755"/>
    <lineage>
        <taxon>unclassified sequences</taxon>
        <taxon>metagenomes</taxon>
        <taxon>ecological metagenomes</taxon>
    </lineage>
</organism>
<sequence>MSLTAYWEDEENEEFIPIVECECFYDVEFEPAYRDYSMLFHALDSNFNPESYKPYIGECLNCGEQYVQDKDCRWPGWWSIKQVQPEPYVYMGG</sequence>
<gene>
    <name evidence="1" type="ORF">LCGC14_0728240</name>
</gene>
<dbReference type="EMBL" id="LAZR01001677">
    <property type="protein sequence ID" value="KKN40939.1"/>
    <property type="molecule type" value="Genomic_DNA"/>
</dbReference>
<dbReference type="AlphaFoldDB" id="A0A0F9QEI9"/>
<protein>
    <submittedName>
        <fullName evidence="1">Uncharacterized protein</fullName>
    </submittedName>
</protein>
<reference evidence="1" key="1">
    <citation type="journal article" date="2015" name="Nature">
        <title>Complex archaea that bridge the gap between prokaryotes and eukaryotes.</title>
        <authorList>
            <person name="Spang A."/>
            <person name="Saw J.H."/>
            <person name="Jorgensen S.L."/>
            <person name="Zaremba-Niedzwiedzka K."/>
            <person name="Martijn J."/>
            <person name="Lind A.E."/>
            <person name="van Eijk R."/>
            <person name="Schleper C."/>
            <person name="Guy L."/>
            <person name="Ettema T.J."/>
        </authorList>
    </citation>
    <scope>NUCLEOTIDE SEQUENCE</scope>
</reference>
<evidence type="ECO:0000313" key="1">
    <source>
        <dbReference type="EMBL" id="KKN40939.1"/>
    </source>
</evidence>
<proteinExistence type="predicted"/>
<comment type="caution">
    <text evidence="1">The sequence shown here is derived from an EMBL/GenBank/DDBJ whole genome shotgun (WGS) entry which is preliminary data.</text>
</comment>
<name>A0A0F9QEI9_9ZZZZ</name>
<accession>A0A0F9QEI9</accession>